<protein>
    <submittedName>
        <fullName evidence="1">Agenet domain-containing protein</fullName>
    </submittedName>
</protein>
<evidence type="ECO:0000313" key="1">
    <source>
        <dbReference type="EMBL" id="BBH02037.1"/>
    </source>
</evidence>
<dbReference type="AlphaFoldDB" id="A0A4Y1RDI2"/>
<name>A0A4Y1RDI2_PRUDU</name>
<accession>A0A4Y1RDI2</accession>
<organism evidence="1">
    <name type="scientific">Prunus dulcis</name>
    <name type="common">Almond</name>
    <name type="synonym">Amygdalus dulcis</name>
    <dbReference type="NCBI Taxonomy" id="3755"/>
    <lineage>
        <taxon>Eukaryota</taxon>
        <taxon>Viridiplantae</taxon>
        <taxon>Streptophyta</taxon>
        <taxon>Embryophyta</taxon>
        <taxon>Tracheophyta</taxon>
        <taxon>Spermatophyta</taxon>
        <taxon>Magnoliopsida</taxon>
        <taxon>eudicotyledons</taxon>
        <taxon>Gunneridae</taxon>
        <taxon>Pentapetalae</taxon>
        <taxon>rosids</taxon>
        <taxon>fabids</taxon>
        <taxon>Rosales</taxon>
        <taxon>Rosaceae</taxon>
        <taxon>Amygdaloideae</taxon>
        <taxon>Amygdaleae</taxon>
        <taxon>Prunus</taxon>
    </lineage>
</organism>
<sequence length="142" mass="16327">MAPLRVRNTAARSRLFSSSGKRKPLLEERLDIAWIRFEGQRDTSAFGILKLSKNHQQEAHAKWESWGYENMGGLRELDEMGVGCYRRSKGLKLLRWQLHHHYFQLHSKGSCRFKIQICATKSSIADIQTLSVNNPVTPTQST</sequence>
<dbReference type="EMBL" id="AP019300">
    <property type="protein sequence ID" value="BBH02037.1"/>
    <property type="molecule type" value="Genomic_DNA"/>
</dbReference>
<proteinExistence type="predicted"/>
<gene>
    <name evidence="1" type="ORF">Prudu_012480</name>
</gene>
<reference evidence="1" key="1">
    <citation type="journal article" date="2019" name="Science">
        <title>Mutation of a bHLH transcription factor allowed almond domestication.</title>
        <authorList>
            <person name="Sanchez-Perez R."/>
            <person name="Pavan S."/>
            <person name="Mazzeo R."/>
            <person name="Moldovan C."/>
            <person name="Aiese Cigliano R."/>
            <person name="Del Cueto J."/>
            <person name="Ricciardi F."/>
            <person name="Lotti C."/>
            <person name="Ricciardi L."/>
            <person name="Dicenta F."/>
            <person name="Lopez-Marques R.L."/>
            <person name="Lindberg Moller B."/>
        </authorList>
    </citation>
    <scope>NUCLEOTIDE SEQUENCE</scope>
</reference>